<evidence type="ECO:0000313" key="18">
    <source>
        <dbReference type="Proteomes" id="UP001299546"/>
    </source>
</evidence>
<comment type="catalytic activity">
    <reaction evidence="1">
        <text>ATP + protein L-histidine = ADP + protein N-phospho-L-histidine.</text>
        <dbReference type="EC" id="2.7.13.3"/>
    </reaction>
</comment>
<evidence type="ECO:0000259" key="14">
    <source>
        <dbReference type="PROSITE" id="PS50109"/>
    </source>
</evidence>
<evidence type="ECO:0000256" key="13">
    <source>
        <dbReference type="SAM" id="MobiDB-lite"/>
    </source>
</evidence>
<evidence type="ECO:0000256" key="3">
    <source>
        <dbReference type="ARBA" id="ARBA00021495"/>
    </source>
</evidence>
<dbReference type="SUPFAM" id="SSF50341">
    <property type="entry name" value="CheW-like"/>
    <property type="match status" value="1"/>
</dbReference>
<dbReference type="CDD" id="cd00088">
    <property type="entry name" value="HPT"/>
    <property type="match status" value="1"/>
</dbReference>
<feature type="domain" description="HPt" evidence="16">
    <location>
        <begin position="4"/>
        <end position="112"/>
    </location>
</feature>
<keyword evidence="4" id="KW-0145">Chemotaxis</keyword>
<evidence type="ECO:0000256" key="10">
    <source>
        <dbReference type="ARBA" id="ARBA00023012"/>
    </source>
</evidence>
<dbReference type="EMBL" id="JAJCIS010000020">
    <property type="protein sequence ID" value="MCB7389233.1"/>
    <property type="molecule type" value="Genomic_DNA"/>
</dbReference>
<evidence type="ECO:0000256" key="12">
    <source>
        <dbReference type="PROSITE-ProRule" id="PRU00110"/>
    </source>
</evidence>
<organism evidence="17 18">
    <name type="scientific">Bariatricus massiliensis</name>
    <dbReference type="NCBI Taxonomy" id="1745713"/>
    <lineage>
        <taxon>Bacteria</taxon>
        <taxon>Bacillati</taxon>
        <taxon>Bacillota</taxon>
        <taxon>Clostridia</taxon>
        <taxon>Lachnospirales</taxon>
        <taxon>Lachnospiraceae</taxon>
        <taxon>Bariatricus</taxon>
    </lineage>
</organism>
<evidence type="ECO:0000256" key="4">
    <source>
        <dbReference type="ARBA" id="ARBA00022500"/>
    </source>
</evidence>
<evidence type="ECO:0000256" key="5">
    <source>
        <dbReference type="ARBA" id="ARBA00022553"/>
    </source>
</evidence>
<name>A0ABS8DLD9_9FIRM</name>
<dbReference type="Gene3D" id="2.30.30.40">
    <property type="entry name" value="SH3 Domains"/>
    <property type="match status" value="1"/>
</dbReference>
<dbReference type="InterPro" id="IPR036097">
    <property type="entry name" value="HisK_dim/P_sf"/>
</dbReference>
<sequence length="658" mass="74874">MGYFDADTREMLDIYILETRQLIEQLGAVLLEAEKKDIFSGEDIHAVFRIMHTMKSSSAMMGLNALSAVAHTLEDLFEYYREELGRIVKPEPELFDLLFLVADFIENELKQMGREDYTPTDTKELEQKINQYLNIEQGCNFAGGTGTVVKVTFEPGCRMENIRAFMLVRQIGALCTNIETYPAELEKSQDSAEYIEKNGVLIHFESDCKEAVLEALENGLFVDRCEVLENETDVQLETRDAGPSMDEQTESAGNVEESQSVEAEFLNVRMDRLDKLQNMAGEMMIQLLPLENELAEKGLDELREGNLHQLSRLVADVERTVMEMRMVPVSRIIPQLKRILRDICRVQKKEVELIVQGADIEADKNVIEYISEAAMHIIRNALDHGIESPEERERRGKDKKGKIHFNVESTVGELLVSISDDGGGLDEEKIRNKARKENLFNRPEEEYSFEEICELILMPGFTTSDSVTEYSGRGVGLDVVKSVLENAGGHIYIQSRPGFGSTFTITAPLTLATMECIRFRVEEYRFSLPARYVYRFMEYADNLKNIEVIGGKEYIIYEDRLVPLIDLRKFYGFEGKIPDTALIVYIKGTKREGCVVVDRMYSQKRIVIKPLPALFGMNFRRSTGMSGCSIMGNGGICIALDTEILIEKYEKEERYGRA</sequence>
<keyword evidence="6" id="KW-0808">Transferase</keyword>
<dbReference type="InterPro" id="IPR035891">
    <property type="entry name" value="CheY-binding_CheA"/>
</dbReference>
<evidence type="ECO:0000256" key="2">
    <source>
        <dbReference type="ARBA" id="ARBA00012438"/>
    </source>
</evidence>
<feature type="region of interest" description="Disordered" evidence="13">
    <location>
        <begin position="235"/>
        <end position="257"/>
    </location>
</feature>
<dbReference type="PANTHER" id="PTHR43395:SF10">
    <property type="entry name" value="CHEMOTAXIS PROTEIN CHEA"/>
    <property type="match status" value="1"/>
</dbReference>
<keyword evidence="9" id="KW-0067">ATP-binding</keyword>
<dbReference type="InterPro" id="IPR036061">
    <property type="entry name" value="CheW-like_dom_sf"/>
</dbReference>
<dbReference type="InterPro" id="IPR010808">
    <property type="entry name" value="CheA_P2-bd"/>
</dbReference>
<dbReference type="PROSITE" id="PS50894">
    <property type="entry name" value="HPT"/>
    <property type="match status" value="1"/>
</dbReference>
<dbReference type="PROSITE" id="PS50109">
    <property type="entry name" value="HIS_KIN"/>
    <property type="match status" value="1"/>
</dbReference>
<protein>
    <recommendedName>
        <fullName evidence="3">Chemotaxis protein CheA</fullName>
        <ecNumber evidence="2">2.7.13.3</ecNumber>
    </recommendedName>
</protein>
<dbReference type="SUPFAM" id="SSF55052">
    <property type="entry name" value="CheY-binding domain of CheA"/>
    <property type="match status" value="1"/>
</dbReference>
<comment type="caution">
    <text evidence="17">The sequence shown here is derived from an EMBL/GenBank/DDBJ whole genome shotgun (WGS) entry which is preliminary data.</text>
</comment>
<dbReference type="InterPro" id="IPR051315">
    <property type="entry name" value="Bact_Chemotaxis_CheA"/>
</dbReference>
<keyword evidence="18" id="KW-1185">Reference proteome</keyword>
<dbReference type="InterPro" id="IPR036890">
    <property type="entry name" value="HATPase_C_sf"/>
</dbReference>
<dbReference type="PROSITE" id="PS50851">
    <property type="entry name" value="CHEW"/>
    <property type="match status" value="1"/>
</dbReference>
<dbReference type="PANTHER" id="PTHR43395">
    <property type="entry name" value="SENSOR HISTIDINE KINASE CHEA"/>
    <property type="match status" value="1"/>
</dbReference>
<dbReference type="Proteomes" id="UP001299546">
    <property type="component" value="Unassembled WGS sequence"/>
</dbReference>
<evidence type="ECO:0000259" key="16">
    <source>
        <dbReference type="PROSITE" id="PS50894"/>
    </source>
</evidence>
<evidence type="ECO:0000256" key="6">
    <source>
        <dbReference type="ARBA" id="ARBA00022679"/>
    </source>
</evidence>
<evidence type="ECO:0000259" key="15">
    <source>
        <dbReference type="PROSITE" id="PS50851"/>
    </source>
</evidence>
<keyword evidence="10" id="KW-0902">Two-component regulatory system</keyword>
<keyword evidence="7" id="KW-0547">Nucleotide-binding</keyword>
<dbReference type="Gene3D" id="1.10.287.560">
    <property type="entry name" value="Histidine kinase CheA-like, homodimeric domain"/>
    <property type="match status" value="1"/>
</dbReference>
<dbReference type="PRINTS" id="PR00344">
    <property type="entry name" value="BCTRLSENSOR"/>
</dbReference>
<proteinExistence type="predicted"/>
<gene>
    <name evidence="17" type="ORF">LIZ65_18275</name>
</gene>
<dbReference type="InterPro" id="IPR036641">
    <property type="entry name" value="HPT_dom_sf"/>
</dbReference>
<evidence type="ECO:0000256" key="7">
    <source>
        <dbReference type="ARBA" id="ARBA00022741"/>
    </source>
</evidence>
<dbReference type="SMART" id="SM00073">
    <property type="entry name" value="HPT"/>
    <property type="match status" value="1"/>
</dbReference>
<dbReference type="Pfam" id="PF07194">
    <property type="entry name" value="P2"/>
    <property type="match status" value="1"/>
</dbReference>
<dbReference type="InterPro" id="IPR002545">
    <property type="entry name" value="CheW-lke_dom"/>
</dbReference>
<dbReference type="Pfam" id="PF01627">
    <property type="entry name" value="Hpt"/>
    <property type="match status" value="1"/>
</dbReference>
<dbReference type="Pfam" id="PF01584">
    <property type="entry name" value="CheW"/>
    <property type="match status" value="1"/>
</dbReference>
<dbReference type="InterPro" id="IPR004358">
    <property type="entry name" value="Sig_transdc_His_kin-like_C"/>
</dbReference>
<evidence type="ECO:0000313" key="17">
    <source>
        <dbReference type="EMBL" id="MCB7389233.1"/>
    </source>
</evidence>
<comment type="function">
    <text evidence="11">Involved in the transmission of sensory signals from the chemoreceptors to the flagellar motors. CheA is autophosphorylated; it can transfer its phosphate group to either CheB or CheY.</text>
</comment>
<dbReference type="InterPro" id="IPR003594">
    <property type="entry name" value="HATPase_dom"/>
</dbReference>
<feature type="modified residue" description="Phosphohistidine" evidence="12">
    <location>
        <position position="52"/>
    </location>
</feature>
<evidence type="ECO:0000256" key="8">
    <source>
        <dbReference type="ARBA" id="ARBA00022777"/>
    </source>
</evidence>
<dbReference type="InterPro" id="IPR005467">
    <property type="entry name" value="His_kinase_dom"/>
</dbReference>
<dbReference type="Gene3D" id="3.30.565.10">
    <property type="entry name" value="Histidine kinase-like ATPase, C-terminal domain"/>
    <property type="match status" value="1"/>
</dbReference>
<evidence type="ECO:0000256" key="1">
    <source>
        <dbReference type="ARBA" id="ARBA00000085"/>
    </source>
</evidence>
<reference evidence="17 18" key="1">
    <citation type="submission" date="2021-10" db="EMBL/GenBank/DDBJ databases">
        <title>Collection of gut derived symbiotic bacterial strains cultured from healthy donors.</title>
        <authorList>
            <person name="Lin H."/>
            <person name="Littmann E."/>
            <person name="Kohout C."/>
            <person name="Pamer E.G."/>
        </authorList>
    </citation>
    <scope>NUCLEOTIDE SEQUENCE [LARGE SCALE GENOMIC DNA]</scope>
    <source>
        <strain evidence="17 18">DFI.1.165</strain>
    </source>
</reference>
<dbReference type="EC" id="2.7.13.3" evidence="2"/>
<keyword evidence="8" id="KW-0418">Kinase</keyword>
<keyword evidence="5 12" id="KW-0597">Phosphoprotein</keyword>
<dbReference type="SUPFAM" id="SSF47384">
    <property type="entry name" value="Homodimeric domain of signal transducing histidine kinase"/>
    <property type="match status" value="1"/>
</dbReference>
<accession>A0ABS8DLD9</accession>
<evidence type="ECO:0000256" key="11">
    <source>
        <dbReference type="ARBA" id="ARBA00035100"/>
    </source>
</evidence>
<evidence type="ECO:0000256" key="9">
    <source>
        <dbReference type="ARBA" id="ARBA00022840"/>
    </source>
</evidence>
<dbReference type="InterPro" id="IPR008207">
    <property type="entry name" value="Sig_transdc_His_kin_Hpt_dom"/>
</dbReference>
<dbReference type="SUPFAM" id="SSF55874">
    <property type="entry name" value="ATPase domain of HSP90 chaperone/DNA topoisomerase II/histidine kinase"/>
    <property type="match status" value="1"/>
</dbReference>
<dbReference type="Gene3D" id="1.20.120.160">
    <property type="entry name" value="HPT domain"/>
    <property type="match status" value="1"/>
</dbReference>
<dbReference type="Pfam" id="PF02518">
    <property type="entry name" value="HATPase_c"/>
    <property type="match status" value="1"/>
</dbReference>
<feature type="domain" description="Histidine kinase" evidence="14">
    <location>
        <begin position="267"/>
        <end position="511"/>
    </location>
</feature>
<dbReference type="SMART" id="SM00260">
    <property type="entry name" value="CheW"/>
    <property type="match status" value="1"/>
</dbReference>
<dbReference type="RefSeq" id="WP_066734444.1">
    <property type="nucleotide sequence ID" value="NZ_JAJCIQ010000019.1"/>
</dbReference>
<dbReference type="InterPro" id="IPR037006">
    <property type="entry name" value="CheA-like_homodim_sf"/>
</dbReference>
<dbReference type="SUPFAM" id="SSF47226">
    <property type="entry name" value="Histidine-containing phosphotransfer domain, HPT domain"/>
    <property type="match status" value="1"/>
</dbReference>
<feature type="domain" description="CheW-like" evidence="15">
    <location>
        <begin position="513"/>
        <end position="651"/>
    </location>
</feature>
<dbReference type="SMART" id="SM00387">
    <property type="entry name" value="HATPase_c"/>
    <property type="match status" value="1"/>
</dbReference>